<keyword evidence="6" id="KW-1185">Reference proteome</keyword>
<organism evidence="6">
    <name type="scientific">Colletotrichum graminicola (strain M1.001 / M2 / FGSC 10212)</name>
    <name type="common">Maize anthracnose fungus</name>
    <name type="synonym">Glomerella graminicola</name>
    <dbReference type="NCBI Taxonomy" id="645133"/>
    <lineage>
        <taxon>Eukaryota</taxon>
        <taxon>Fungi</taxon>
        <taxon>Dikarya</taxon>
        <taxon>Ascomycota</taxon>
        <taxon>Pezizomycotina</taxon>
        <taxon>Sordariomycetes</taxon>
        <taxon>Hypocreomycetidae</taxon>
        <taxon>Glomerellales</taxon>
        <taxon>Glomerellaceae</taxon>
        <taxon>Colletotrichum</taxon>
        <taxon>Colletotrichum graminicola species complex</taxon>
    </lineage>
</organism>
<proteinExistence type="predicted"/>
<dbReference type="Pfam" id="PF00083">
    <property type="entry name" value="Sugar_tr"/>
    <property type="match status" value="1"/>
</dbReference>
<keyword evidence="4" id="KW-0472">Membrane</keyword>
<protein>
    <submittedName>
        <fullName evidence="5">Uncharacterized protein</fullName>
    </submittedName>
</protein>
<dbReference type="InterPro" id="IPR005828">
    <property type="entry name" value="MFS_sugar_transport-like"/>
</dbReference>
<evidence type="ECO:0000256" key="3">
    <source>
        <dbReference type="ARBA" id="ARBA00022989"/>
    </source>
</evidence>
<comment type="subcellular location">
    <subcellularLocation>
        <location evidence="1">Membrane</location>
    </subcellularLocation>
</comment>
<name>E3QEX6_COLGM</name>
<keyword evidence="2" id="KW-0812">Transmembrane</keyword>
<dbReference type="EMBL" id="GG697344">
    <property type="protein sequence ID" value="EFQ29432.1"/>
    <property type="molecule type" value="Genomic_DNA"/>
</dbReference>
<accession>E3QEX6</accession>
<dbReference type="GO" id="GO:0016020">
    <property type="term" value="C:membrane"/>
    <property type="evidence" value="ECO:0007669"/>
    <property type="project" value="UniProtKB-SubCell"/>
</dbReference>
<dbReference type="Proteomes" id="UP000008782">
    <property type="component" value="Unassembled WGS sequence"/>
</dbReference>
<reference evidence="6" key="1">
    <citation type="journal article" date="2012" name="Nat. Genet.">
        <title>Lifestyle transitions in plant pathogenic Colletotrichum fungi deciphered by genome and transcriptome analyses.</title>
        <authorList>
            <person name="O'Connell R.J."/>
            <person name="Thon M.R."/>
            <person name="Hacquard S."/>
            <person name="Amyotte S.G."/>
            <person name="Kleemann J."/>
            <person name="Torres M.F."/>
            <person name="Damm U."/>
            <person name="Buiate E.A."/>
            <person name="Epstein L."/>
            <person name="Alkan N."/>
            <person name="Altmueller J."/>
            <person name="Alvarado-Balderrama L."/>
            <person name="Bauser C.A."/>
            <person name="Becker C."/>
            <person name="Birren B.W."/>
            <person name="Chen Z."/>
            <person name="Choi J."/>
            <person name="Crouch J.A."/>
            <person name="Duvick J.P."/>
            <person name="Farman M.A."/>
            <person name="Gan P."/>
            <person name="Heiman D."/>
            <person name="Henrissat B."/>
            <person name="Howard R.J."/>
            <person name="Kabbage M."/>
            <person name="Koch C."/>
            <person name="Kracher B."/>
            <person name="Kubo Y."/>
            <person name="Law A.D."/>
            <person name="Lebrun M.-H."/>
            <person name="Lee Y.-H."/>
            <person name="Miyara I."/>
            <person name="Moore N."/>
            <person name="Neumann U."/>
            <person name="Nordstroem K."/>
            <person name="Panaccione D.G."/>
            <person name="Panstruga R."/>
            <person name="Place M."/>
            <person name="Proctor R.H."/>
            <person name="Prusky D."/>
            <person name="Rech G."/>
            <person name="Reinhardt R."/>
            <person name="Rollins J.A."/>
            <person name="Rounsley S."/>
            <person name="Schardl C.L."/>
            <person name="Schwartz D.C."/>
            <person name="Shenoy N."/>
            <person name="Shirasu K."/>
            <person name="Sikhakolli U.R."/>
            <person name="Stueber K."/>
            <person name="Sukno S.A."/>
            <person name="Sweigard J.A."/>
            <person name="Takano Y."/>
            <person name="Takahara H."/>
            <person name="Trail F."/>
            <person name="van der Does H.C."/>
            <person name="Voll L.M."/>
            <person name="Will I."/>
            <person name="Young S."/>
            <person name="Zeng Q."/>
            <person name="Zhang J."/>
            <person name="Zhou S."/>
            <person name="Dickman M.B."/>
            <person name="Schulze-Lefert P."/>
            <person name="Ver Loren van Themaat E."/>
            <person name="Ma L.-J."/>
            <person name="Vaillancourt L.J."/>
        </authorList>
    </citation>
    <scope>NUCLEOTIDE SEQUENCE [LARGE SCALE GENOMIC DNA]</scope>
    <source>
        <strain evidence="6">M1.001 / M2 / FGSC 10212</strain>
    </source>
</reference>
<gene>
    <name evidence="5" type="ORF">GLRG_04576</name>
</gene>
<evidence type="ECO:0000256" key="4">
    <source>
        <dbReference type="ARBA" id="ARBA00023136"/>
    </source>
</evidence>
<dbReference type="HOGENOM" id="CLU_2670924_0_0_1"/>
<dbReference type="GO" id="GO:0022857">
    <property type="term" value="F:transmembrane transporter activity"/>
    <property type="evidence" value="ECO:0007669"/>
    <property type="project" value="InterPro"/>
</dbReference>
<dbReference type="VEuPathDB" id="FungiDB:GLRG_04576"/>
<dbReference type="AlphaFoldDB" id="E3QEX6"/>
<evidence type="ECO:0000313" key="5">
    <source>
        <dbReference type="EMBL" id="EFQ29432.1"/>
    </source>
</evidence>
<evidence type="ECO:0000313" key="6">
    <source>
        <dbReference type="Proteomes" id="UP000008782"/>
    </source>
</evidence>
<dbReference type="RefSeq" id="XP_008093452.1">
    <property type="nucleotide sequence ID" value="XM_008095261.1"/>
</dbReference>
<keyword evidence="3" id="KW-1133">Transmembrane helix</keyword>
<dbReference type="GeneID" id="24409941"/>
<sequence>MQAAVRNEATLTTHSRLFIGFATAWLSNWTPLLINEIAHPKQRSGANTLFMLCWYSRGHCYAVFHYHHHLHQHFR</sequence>
<evidence type="ECO:0000256" key="1">
    <source>
        <dbReference type="ARBA" id="ARBA00004370"/>
    </source>
</evidence>
<evidence type="ECO:0000256" key="2">
    <source>
        <dbReference type="ARBA" id="ARBA00022692"/>
    </source>
</evidence>